<keyword evidence="2" id="KW-1185">Reference proteome</keyword>
<evidence type="ECO:0000313" key="1">
    <source>
        <dbReference type="EMBL" id="GFY75176.1"/>
    </source>
</evidence>
<dbReference type="Proteomes" id="UP000886998">
    <property type="component" value="Unassembled WGS sequence"/>
</dbReference>
<sequence>MWRIFLFYECFTGMKVVLTQSKKSKLEVRINQLEVDVFAIVEAGVYDIVRFNFKNCIIYNLNKSRKIAGGILFGLRNLLAGKFSVVKKMEGVDNKSDIAKLDVWKE</sequence>
<reference evidence="1" key="1">
    <citation type="submission" date="2020-08" db="EMBL/GenBank/DDBJ databases">
        <title>Multicomponent nature underlies the extraordinary mechanical properties of spider dragline silk.</title>
        <authorList>
            <person name="Kono N."/>
            <person name="Nakamura H."/>
            <person name="Mori M."/>
            <person name="Yoshida Y."/>
            <person name="Ohtoshi R."/>
            <person name="Malay A.D."/>
            <person name="Moran D.A.P."/>
            <person name="Tomita M."/>
            <person name="Numata K."/>
            <person name="Arakawa K."/>
        </authorList>
    </citation>
    <scope>NUCLEOTIDE SEQUENCE</scope>
</reference>
<gene>
    <name evidence="1" type="ORF">TNIN_450321</name>
</gene>
<dbReference type="EMBL" id="BMAV01021209">
    <property type="protein sequence ID" value="GFY75176.1"/>
    <property type="molecule type" value="Genomic_DNA"/>
</dbReference>
<protein>
    <submittedName>
        <fullName evidence="1">Uncharacterized protein</fullName>
    </submittedName>
</protein>
<accession>A0A8X6YLH3</accession>
<evidence type="ECO:0000313" key="2">
    <source>
        <dbReference type="Proteomes" id="UP000886998"/>
    </source>
</evidence>
<proteinExistence type="predicted"/>
<dbReference type="AlphaFoldDB" id="A0A8X6YLH3"/>
<name>A0A8X6YLH3_9ARAC</name>
<comment type="caution">
    <text evidence="1">The sequence shown here is derived from an EMBL/GenBank/DDBJ whole genome shotgun (WGS) entry which is preliminary data.</text>
</comment>
<organism evidence="1 2">
    <name type="scientific">Trichonephila inaurata madagascariensis</name>
    <dbReference type="NCBI Taxonomy" id="2747483"/>
    <lineage>
        <taxon>Eukaryota</taxon>
        <taxon>Metazoa</taxon>
        <taxon>Ecdysozoa</taxon>
        <taxon>Arthropoda</taxon>
        <taxon>Chelicerata</taxon>
        <taxon>Arachnida</taxon>
        <taxon>Araneae</taxon>
        <taxon>Araneomorphae</taxon>
        <taxon>Entelegynae</taxon>
        <taxon>Araneoidea</taxon>
        <taxon>Nephilidae</taxon>
        <taxon>Trichonephila</taxon>
        <taxon>Trichonephila inaurata</taxon>
    </lineage>
</organism>